<protein>
    <submittedName>
        <fullName evidence="4">Uncharacterized protein</fullName>
    </submittedName>
</protein>
<dbReference type="GO" id="GO:0050650">
    <property type="term" value="P:chondroitin sulfate proteoglycan biosynthetic process"/>
    <property type="evidence" value="ECO:0007669"/>
    <property type="project" value="InterPro"/>
</dbReference>
<dbReference type="InterPro" id="IPR005331">
    <property type="entry name" value="Sulfotransferase"/>
</dbReference>
<evidence type="ECO:0000313" key="3">
    <source>
        <dbReference type="Proteomes" id="UP000887575"/>
    </source>
</evidence>
<feature type="chain" id="PRO_5041942247" evidence="2">
    <location>
        <begin position="20"/>
        <end position="572"/>
    </location>
</feature>
<organism evidence="3 4">
    <name type="scientific">Mesorhabditis belari</name>
    <dbReference type="NCBI Taxonomy" id="2138241"/>
    <lineage>
        <taxon>Eukaryota</taxon>
        <taxon>Metazoa</taxon>
        <taxon>Ecdysozoa</taxon>
        <taxon>Nematoda</taxon>
        <taxon>Chromadorea</taxon>
        <taxon>Rhabditida</taxon>
        <taxon>Rhabditina</taxon>
        <taxon>Rhabditomorpha</taxon>
        <taxon>Rhabditoidea</taxon>
        <taxon>Rhabditidae</taxon>
        <taxon>Mesorhabditinae</taxon>
        <taxon>Mesorhabditis</taxon>
    </lineage>
</organism>
<dbReference type="InterPro" id="IPR007669">
    <property type="entry name" value="Chst-1-like"/>
</dbReference>
<dbReference type="AlphaFoldDB" id="A0AAF3E8T7"/>
<feature type="compositionally biased region" description="Low complexity" evidence="1">
    <location>
        <begin position="360"/>
        <end position="377"/>
    </location>
</feature>
<feature type="compositionally biased region" description="Polar residues" evidence="1">
    <location>
        <begin position="202"/>
        <end position="223"/>
    </location>
</feature>
<dbReference type="GO" id="GO:1902884">
    <property type="term" value="P:positive regulation of response to oxidative stress"/>
    <property type="evidence" value="ECO:0007669"/>
    <property type="project" value="InterPro"/>
</dbReference>
<proteinExistence type="predicted"/>
<evidence type="ECO:0000256" key="2">
    <source>
        <dbReference type="SAM" id="SignalP"/>
    </source>
</evidence>
<evidence type="ECO:0000313" key="4">
    <source>
        <dbReference type="WBParaSite" id="MBELARI_LOCUS10328"/>
    </source>
</evidence>
<feature type="region of interest" description="Disordered" evidence="1">
    <location>
        <begin position="138"/>
        <end position="235"/>
    </location>
</feature>
<dbReference type="WBParaSite" id="MBELARI_LOCUS10328">
    <property type="protein sequence ID" value="MBELARI_LOCUS10328"/>
    <property type="gene ID" value="MBELARI_LOCUS10328"/>
</dbReference>
<feature type="signal peptide" evidence="2">
    <location>
        <begin position="1"/>
        <end position="19"/>
    </location>
</feature>
<dbReference type="GO" id="GO:0016020">
    <property type="term" value="C:membrane"/>
    <property type="evidence" value="ECO:0007669"/>
    <property type="project" value="InterPro"/>
</dbReference>
<dbReference type="GO" id="GO:0047756">
    <property type="term" value="F:chondroitin 4-sulfotransferase activity"/>
    <property type="evidence" value="ECO:0007669"/>
    <property type="project" value="InterPro"/>
</dbReference>
<name>A0AAF3E8T7_9BILA</name>
<evidence type="ECO:0000256" key="1">
    <source>
        <dbReference type="SAM" id="MobiDB-lite"/>
    </source>
</evidence>
<feature type="compositionally biased region" description="Polar residues" evidence="1">
    <location>
        <begin position="161"/>
        <end position="184"/>
    </location>
</feature>
<keyword evidence="2" id="KW-0732">Signal</keyword>
<feature type="compositionally biased region" description="Basic and acidic residues" evidence="1">
    <location>
        <begin position="337"/>
        <end position="351"/>
    </location>
</feature>
<accession>A0AAF3E8T7</accession>
<reference evidence="4" key="1">
    <citation type="submission" date="2024-02" db="UniProtKB">
        <authorList>
            <consortium name="WormBaseParasite"/>
        </authorList>
    </citation>
    <scope>IDENTIFICATION</scope>
</reference>
<dbReference type="Pfam" id="PF03567">
    <property type="entry name" value="Sulfotransfer_2"/>
    <property type="match status" value="1"/>
</dbReference>
<feature type="region of interest" description="Disordered" evidence="1">
    <location>
        <begin position="337"/>
        <end position="377"/>
    </location>
</feature>
<sequence>MRFSLLFLFQIVISKQTNADTIDVKQSELTGSILESTMKSCEQNSSKCLPPLIPRRPLWLISELHKVAMCQLPSILSPLLDRTFCLLNLPFVGGQPDTSSLARQICALSPTYSFTIKNASHFFAEDWEIETTIKPIEENTQEITKPFVSQDDNGNPRISRPASSALYSKPSTLATQSKPTQAALKSSPSDSARRSRPSNSSTFSKPSPLATNEKPSLSATRSEVSSDARFSKPSQQGMLSLPEFAAYRSNPSPESTRSLPLTPSSFSLPSKESTFSMPHGNVSFSLPSPIIFYSKPTISILFSSPSGSAYFAKTNEKEIPSKEILYSKAINSMRDSPKFESLKSTPEKEALNGKPMNENVFSQPKSSSISSKPNVFNSETTQEGVEKKINFPAKAQTEWTFLAAVQEPFSRFILNWWSQCVKPATLGEKSCYGCRENISCLLETIHQKALLILTEDISNFEKDSVIGYFLPQNWQCDFARFPYHIIEYSTVGEVVSYVEKAIQSIIELTTQRQSSSALLISDPLRDTTFSDFNEKLSFLLSSPNLLESIIRIYYHDFVLFGFHGYFTNGKGG</sequence>
<dbReference type="Proteomes" id="UP000887575">
    <property type="component" value="Unassembled WGS sequence"/>
</dbReference>
<keyword evidence="3" id="KW-1185">Reference proteome</keyword>
<dbReference type="PANTHER" id="PTHR22900">
    <property type="entry name" value="PROTEIN CBG14245-RELATED"/>
    <property type="match status" value="1"/>
</dbReference>